<name>A0A5A7PX62_STRAF</name>
<proteinExistence type="predicted"/>
<dbReference type="EMBL" id="BKCP01005372">
    <property type="protein sequence ID" value="GER37425.1"/>
    <property type="molecule type" value="Genomic_DNA"/>
</dbReference>
<keyword evidence="2" id="KW-1185">Reference proteome</keyword>
<comment type="caution">
    <text evidence="1">The sequence shown here is derived from an EMBL/GenBank/DDBJ whole genome shotgun (WGS) entry which is preliminary data.</text>
</comment>
<reference evidence="2" key="1">
    <citation type="journal article" date="2019" name="Curr. Biol.">
        <title>Genome Sequence of Striga asiatica Provides Insight into the Evolution of Plant Parasitism.</title>
        <authorList>
            <person name="Yoshida S."/>
            <person name="Kim S."/>
            <person name="Wafula E.K."/>
            <person name="Tanskanen J."/>
            <person name="Kim Y.M."/>
            <person name="Honaas L."/>
            <person name="Yang Z."/>
            <person name="Spallek T."/>
            <person name="Conn C.E."/>
            <person name="Ichihashi Y."/>
            <person name="Cheong K."/>
            <person name="Cui S."/>
            <person name="Der J.P."/>
            <person name="Gundlach H."/>
            <person name="Jiao Y."/>
            <person name="Hori C."/>
            <person name="Ishida J.K."/>
            <person name="Kasahara H."/>
            <person name="Kiba T."/>
            <person name="Kim M.S."/>
            <person name="Koo N."/>
            <person name="Laohavisit A."/>
            <person name="Lee Y.H."/>
            <person name="Lumba S."/>
            <person name="McCourt P."/>
            <person name="Mortimer J.C."/>
            <person name="Mutuku J.M."/>
            <person name="Nomura T."/>
            <person name="Sasaki-Sekimoto Y."/>
            <person name="Seto Y."/>
            <person name="Wang Y."/>
            <person name="Wakatake T."/>
            <person name="Sakakibara H."/>
            <person name="Demura T."/>
            <person name="Yamaguchi S."/>
            <person name="Yoneyama K."/>
            <person name="Manabe R.I."/>
            <person name="Nelson D.C."/>
            <person name="Schulman A.H."/>
            <person name="Timko M.P."/>
            <person name="dePamphilis C.W."/>
            <person name="Choi D."/>
            <person name="Shirasu K."/>
        </authorList>
    </citation>
    <scope>NUCLEOTIDE SEQUENCE [LARGE SCALE GENOMIC DNA]</scope>
    <source>
        <strain evidence="2">cv. UVA1</strain>
    </source>
</reference>
<dbReference type="Proteomes" id="UP000325081">
    <property type="component" value="Unassembled WGS sequence"/>
</dbReference>
<sequence>MDPFVEEMTVREFEERASSSIANPPTAPAVPCLSQQYGVPFHVVSAQEVEDYKRLLSKPLTAPRDLDWGILDDLLISEDVKRYLELLGLTVFENIALETFPKLTLEFFSTVAMHDNGKGNFQFQSVSHTISGPGMWPSIQC</sequence>
<protein>
    <submittedName>
        <fullName evidence="1">Cleavage and polyadenylylation specificity factor</fullName>
    </submittedName>
</protein>
<evidence type="ECO:0000313" key="2">
    <source>
        <dbReference type="Proteomes" id="UP000325081"/>
    </source>
</evidence>
<dbReference type="AlphaFoldDB" id="A0A5A7PX62"/>
<gene>
    <name evidence="1" type="ORF">STAS_13831</name>
</gene>
<organism evidence="1 2">
    <name type="scientific">Striga asiatica</name>
    <name type="common">Asiatic witchweed</name>
    <name type="synonym">Buchnera asiatica</name>
    <dbReference type="NCBI Taxonomy" id="4170"/>
    <lineage>
        <taxon>Eukaryota</taxon>
        <taxon>Viridiplantae</taxon>
        <taxon>Streptophyta</taxon>
        <taxon>Embryophyta</taxon>
        <taxon>Tracheophyta</taxon>
        <taxon>Spermatophyta</taxon>
        <taxon>Magnoliopsida</taxon>
        <taxon>eudicotyledons</taxon>
        <taxon>Gunneridae</taxon>
        <taxon>Pentapetalae</taxon>
        <taxon>asterids</taxon>
        <taxon>lamiids</taxon>
        <taxon>Lamiales</taxon>
        <taxon>Orobanchaceae</taxon>
        <taxon>Buchnereae</taxon>
        <taxon>Striga</taxon>
    </lineage>
</organism>
<accession>A0A5A7PX62</accession>
<evidence type="ECO:0000313" key="1">
    <source>
        <dbReference type="EMBL" id="GER37425.1"/>
    </source>
</evidence>